<keyword evidence="1" id="KW-0812">Transmembrane</keyword>
<dbReference type="Proteomes" id="UP000319976">
    <property type="component" value="Chromosome"/>
</dbReference>
<evidence type="ECO:0000256" key="1">
    <source>
        <dbReference type="SAM" id="Phobius"/>
    </source>
</evidence>
<dbReference type="EMBL" id="CP036316">
    <property type="protein sequence ID" value="QDT65982.1"/>
    <property type="molecule type" value="Genomic_DNA"/>
</dbReference>
<protein>
    <recommendedName>
        <fullName evidence="4">Lipopolysaccharide assembly protein A domain-containing protein</fullName>
    </recommendedName>
</protein>
<keyword evidence="1" id="KW-1133">Transmembrane helix</keyword>
<dbReference type="OrthoDB" id="8667004at2"/>
<accession>A0A517TC89</accession>
<evidence type="ECO:0000313" key="2">
    <source>
        <dbReference type="EMBL" id="QDT65982.1"/>
    </source>
</evidence>
<keyword evidence="1" id="KW-0472">Membrane</keyword>
<gene>
    <name evidence="2" type="ORF">V22_32460</name>
</gene>
<evidence type="ECO:0000313" key="3">
    <source>
        <dbReference type="Proteomes" id="UP000319976"/>
    </source>
</evidence>
<reference evidence="2 3" key="1">
    <citation type="submission" date="2019-02" db="EMBL/GenBank/DDBJ databases">
        <title>Deep-cultivation of Planctomycetes and their phenomic and genomic characterization uncovers novel biology.</title>
        <authorList>
            <person name="Wiegand S."/>
            <person name="Jogler M."/>
            <person name="Boedeker C."/>
            <person name="Pinto D."/>
            <person name="Vollmers J."/>
            <person name="Rivas-Marin E."/>
            <person name="Kohn T."/>
            <person name="Peeters S.H."/>
            <person name="Heuer A."/>
            <person name="Rast P."/>
            <person name="Oberbeckmann S."/>
            <person name="Bunk B."/>
            <person name="Jeske O."/>
            <person name="Meyerdierks A."/>
            <person name="Storesund J.E."/>
            <person name="Kallscheuer N."/>
            <person name="Luecker S."/>
            <person name="Lage O.M."/>
            <person name="Pohl T."/>
            <person name="Merkel B.J."/>
            <person name="Hornburger P."/>
            <person name="Mueller R.-W."/>
            <person name="Bruemmer F."/>
            <person name="Labrenz M."/>
            <person name="Spormann A.M."/>
            <person name="Op den Camp H."/>
            <person name="Overmann J."/>
            <person name="Amann R."/>
            <person name="Jetten M.S.M."/>
            <person name="Mascher T."/>
            <person name="Medema M.H."/>
            <person name="Devos D.P."/>
            <person name="Kaster A.-K."/>
            <person name="Ovreas L."/>
            <person name="Rohde M."/>
            <person name="Galperin M.Y."/>
            <person name="Jogler C."/>
        </authorList>
    </citation>
    <scope>NUCLEOTIDE SEQUENCE [LARGE SCALE GENOMIC DNA]</scope>
    <source>
        <strain evidence="2 3">V22</strain>
    </source>
</reference>
<dbReference type="RefSeq" id="WP_145264710.1">
    <property type="nucleotide sequence ID" value="NZ_CP036316.1"/>
</dbReference>
<dbReference type="AlphaFoldDB" id="A0A517TC89"/>
<feature type="transmembrane region" description="Helical" evidence="1">
    <location>
        <begin position="41"/>
        <end position="62"/>
    </location>
</feature>
<organism evidence="2 3">
    <name type="scientific">Calycomorphotria hydatis</name>
    <dbReference type="NCBI Taxonomy" id="2528027"/>
    <lineage>
        <taxon>Bacteria</taxon>
        <taxon>Pseudomonadati</taxon>
        <taxon>Planctomycetota</taxon>
        <taxon>Planctomycetia</taxon>
        <taxon>Planctomycetales</taxon>
        <taxon>Planctomycetaceae</taxon>
        <taxon>Calycomorphotria</taxon>
    </lineage>
</organism>
<proteinExistence type="predicted"/>
<sequence>MRYISAAIAIIVLIAIVIFSIQNLAVTEVSFLTLSLTIPKFLIFIGIYVLGMFTGAWLFDLLKQLWKTNKKD</sequence>
<name>A0A517TC89_9PLAN</name>
<evidence type="ECO:0008006" key="4">
    <source>
        <dbReference type="Google" id="ProtNLM"/>
    </source>
</evidence>
<dbReference type="KEGG" id="chya:V22_32460"/>
<feature type="transmembrane region" description="Helical" evidence="1">
    <location>
        <begin position="7"/>
        <end position="26"/>
    </location>
</feature>
<keyword evidence="3" id="KW-1185">Reference proteome</keyword>